<organism evidence="5 6">
    <name type="scientific">Actinomadura viridis</name>
    <dbReference type="NCBI Taxonomy" id="58110"/>
    <lineage>
        <taxon>Bacteria</taxon>
        <taxon>Bacillati</taxon>
        <taxon>Actinomycetota</taxon>
        <taxon>Actinomycetes</taxon>
        <taxon>Streptosporangiales</taxon>
        <taxon>Thermomonosporaceae</taxon>
        <taxon>Actinomadura</taxon>
    </lineage>
</organism>
<dbReference type="PIRSF" id="PIRSF036990">
    <property type="entry name" value="UCP036990_CBS_BON"/>
    <property type="match status" value="1"/>
</dbReference>
<reference evidence="5" key="1">
    <citation type="submission" date="2020-11" db="EMBL/GenBank/DDBJ databases">
        <title>Sequencing the genomes of 1000 actinobacteria strains.</title>
        <authorList>
            <person name="Klenk H.-P."/>
        </authorList>
    </citation>
    <scope>NUCLEOTIDE SEQUENCE</scope>
    <source>
        <strain evidence="5">DSM 43175</strain>
    </source>
</reference>
<dbReference type="PANTHER" id="PTHR43080:SF29">
    <property type="entry name" value="OS02G0818000 PROTEIN"/>
    <property type="match status" value="1"/>
</dbReference>
<dbReference type="Gene3D" id="3.30.1340.30">
    <property type="match status" value="1"/>
</dbReference>
<dbReference type="Gene3D" id="3.10.580.10">
    <property type="entry name" value="CBS-domain"/>
    <property type="match status" value="1"/>
</dbReference>
<dbReference type="InterPro" id="IPR000644">
    <property type="entry name" value="CBS_dom"/>
</dbReference>
<dbReference type="InterPro" id="IPR046342">
    <property type="entry name" value="CBS_dom_sf"/>
</dbReference>
<dbReference type="SMART" id="SM00116">
    <property type="entry name" value="CBS"/>
    <property type="match status" value="2"/>
</dbReference>
<name>A0A931DTE9_9ACTN</name>
<keyword evidence="1 2" id="KW-0129">CBS domain</keyword>
<dbReference type="InterPro" id="IPR007055">
    <property type="entry name" value="BON_dom"/>
</dbReference>
<dbReference type="RefSeq" id="WP_197015630.1">
    <property type="nucleotide sequence ID" value="NZ_BAABES010000003.1"/>
</dbReference>
<dbReference type="AlphaFoldDB" id="A0A931DTE9"/>
<gene>
    <name evidence="5" type="ORF">IW256_007699</name>
</gene>
<dbReference type="InterPro" id="IPR051257">
    <property type="entry name" value="Diverse_CBS-Domain"/>
</dbReference>
<keyword evidence="6" id="KW-1185">Reference proteome</keyword>
<dbReference type="Pfam" id="PF04972">
    <property type="entry name" value="BON"/>
    <property type="match status" value="1"/>
</dbReference>
<evidence type="ECO:0000313" key="6">
    <source>
        <dbReference type="Proteomes" id="UP000614047"/>
    </source>
</evidence>
<feature type="domain" description="CBS" evidence="4">
    <location>
        <begin position="10"/>
        <end position="68"/>
    </location>
</feature>
<dbReference type="InterPro" id="IPR017080">
    <property type="entry name" value="UCP036990_CBS_BON"/>
</dbReference>
<feature type="domain" description="BON" evidence="3">
    <location>
        <begin position="148"/>
        <end position="217"/>
    </location>
</feature>
<dbReference type="PROSITE" id="PS51371">
    <property type="entry name" value="CBS"/>
    <property type="match status" value="2"/>
</dbReference>
<dbReference type="PROSITE" id="PS50914">
    <property type="entry name" value="BON"/>
    <property type="match status" value="1"/>
</dbReference>
<evidence type="ECO:0000256" key="1">
    <source>
        <dbReference type="ARBA" id="ARBA00023122"/>
    </source>
</evidence>
<proteinExistence type="predicted"/>
<dbReference type="Proteomes" id="UP000614047">
    <property type="component" value="Unassembled WGS sequence"/>
</dbReference>
<dbReference type="EMBL" id="JADOUA010000001">
    <property type="protein sequence ID" value="MBG6093586.1"/>
    <property type="molecule type" value="Genomic_DNA"/>
</dbReference>
<dbReference type="PANTHER" id="PTHR43080">
    <property type="entry name" value="CBS DOMAIN-CONTAINING PROTEIN CBSX3, MITOCHONDRIAL"/>
    <property type="match status" value="1"/>
</dbReference>
<feature type="domain" description="CBS" evidence="4">
    <location>
        <begin position="95"/>
        <end position="155"/>
    </location>
</feature>
<protein>
    <submittedName>
        <fullName evidence="5">CBS domain-containing protein</fullName>
    </submittedName>
</protein>
<evidence type="ECO:0000259" key="3">
    <source>
        <dbReference type="PROSITE" id="PS50914"/>
    </source>
</evidence>
<evidence type="ECO:0000259" key="4">
    <source>
        <dbReference type="PROSITE" id="PS51371"/>
    </source>
</evidence>
<comment type="caution">
    <text evidence="5">The sequence shown here is derived from an EMBL/GenBank/DDBJ whole genome shotgun (WGS) entry which is preliminary data.</text>
</comment>
<dbReference type="Pfam" id="PF00571">
    <property type="entry name" value="CBS"/>
    <property type="match status" value="2"/>
</dbReference>
<evidence type="ECO:0000256" key="2">
    <source>
        <dbReference type="PROSITE-ProRule" id="PRU00703"/>
    </source>
</evidence>
<dbReference type="SUPFAM" id="SSF54631">
    <property type="entry name" value="CBS-domain pair"/>
    <property type="match status" value="1"/>
</dbReference>
<accession>A0A931DTE9</accession>
<sequence length="229" mass="24779">MRRPTVRQVMTSEVVSVRPGTPFRQVVSTLAEHRISGVPVVDDDGGVVGVVTEADLLRKEEEAAVGAGARRRTILPGLARATRFRGDAGTAGEVMTAPAVTTTPDATIVEAGRTLSEHGFKRLPVVDPEGRLVGVVSRADLLRVFLKPDAQIHEEVIHEIVIQSLWLDPAMVEADVRDGVVTLRGRVSRASLVPLAERLTASIDGVVDVVNRLDYDEDDTVPAHGRHRR</sequence>
<evidence type="ECO:0000313" key="5">
    <source>
        <dbReference type="EMBL" id="MBG6093586.1"/>
    </source>
</evidence>